<reference evidence="2 3" key="1">
    <citation type="journal article" date="2014" name="Genome Announc.">
        <title>Genome Sequence of the Microsporidian Species Nematocida sp1 Strain ERTm6 (ATCC PRA-372).</title>
        <authorList>
            <person name="Bakowski M.A."/>
            <person name="Priest M."/>
            <person name="Young S."/>
            <person name="Cuomo C.A."/>
            <person name="Troemel E.R."/>
        </authorList>
    </citation>
    <scope>NUCLEOTIDE SEQUENCE [LARGE SCALE GENOMIC DNA]</scope>
    <source>
        <strain evidence="2 3">ERTm6</strain>
    </source>
</reference>
<keyword evidence="1" id="KW-0175">Coiled coil</keyword>
<comment type="caution">
    <text evidence="2">The sequence shown here is derived from an EMBL/GenBank/DDBJ whole genome shotgun (WGS) entry which is preliminary data.</text>
</comment>
<dbReference type="HOGENOM" id="CLU_842230_0_0_1"/>
<keyword evidence="3" id="KW-1185">Reference proteome</keyword>
<dbReference type="Pfam" id="PF17006">
    <property type="entry name" value="DUF5087"/>
    <property type="match status" value="2"/>
</dbReference>
<dbReference type="AlphaFoldDB" id="A0A086J168"/>
<dbReference type="RefSeq" id="XP_052904441.1">
    <property type="nucleotide sequence ID" value="XM_053049491.1"/>
</dbReference>
<dbReference type="GeneID" id="77676847"/>
<gene>
    <name evidence="2" type="ORF">NESG_01874</name>
</gene>
<dbReference type="OrthoDB" id="2186859at2759"/>
<dbReference type="Proteomes" id="UP000054524">
    <property type="component" value="Unassembled WGS sequence"/>
</dbReference>
<dbReference type="InterPro" id="IPR031543">
    <property type="entry name" value="DUF5087"/>
</dbReference>
<organism evidence="2 3">
    <name type="scientific">Nematocida ausubeli (strain ATCC PRA-371 / ERTm2)</name>
    <name type="common">Nematode killer fungus</name>
    <dbReference type="NCBI Taxonomy" id="1913371"/>
    <lineage>
        <taxon>Eukaryota</taxon>
        <taxon>Fungi</taxon>
        <taxon>Fungi incertae sedis</taxon>
        <taxon>Microsporidia</taxon>
        <taxon>Nematocida</taxon>
    </lineage>
</organism>
<proteinExistence type="predicted"/>
<evidence type="ECO:0000313" key="2">
    <source>
        <dbReference type="EMBL" id="KFG25886.1"/>
    </source>
</evidence>
<sequence length="330" mass="37955">MPSIRKIKQRIEAYKSTVALLNNKIRRLETKVGGGSENLQDSIEEGEIRKKTKEKRKRRLDECSNEIKLLDIEDKAKNSMPDALKEIFDTFNIMDQSEIRRIFLKLLPYLDNSLKYVILHDIILFSRDLDKYSLVYSILYHDAIEKDGSEVSDVLETIYYYSIAEEAVDGLKSRCISILEKYAGRPVFIDGQVAAEVFDAVTSIRLYSKVLDWCWTYNEFIRDILHPELKKPDGAFAVLVLSAIYAEWTKSLSPHKSLEYVIQILDKVAGVGTGEEIIPSMHSIEAQLASAIMLRQFRPGASVKWHRKRTDDAPLETSRLIDDVWKISFL</sequence>
<dbReference type="EMBL" id="AKIJ01000004">
    <property type="protein sequence ID" value="KFG25886.1"/>
    <property type="molecule type" value="Genomic_DNA"/>
</dbReference>
<name>A0A086J168_NEMA1</name>
<evidence type="ECO:0000313" key="3">
    <source>
        <dbReference type="Proteomes" id="UP000054524"/>
    </source>
</evidence>
<feature type="coiled-coil region" evidence="1">
    <location>
        <begin position="4"/>
        <end position="73"/>
    </location>
</feature>
<protein>
    <submittedName>
        <fullName evidence="2">Uncharacterized protein</fullName>
    </submittedName>
</protein>
<evidence type="ECO:0000256" key="1">
    <source>
        <dbReference type="SAM" id="Coils"/>
    </source>
</evidence>
<accession>A0A086J168</accession>